<evidence type="ECO:0000313" key="3">
    <source>
        <dbReference type="Proteomes" id="UP000644282"/>
    </source>
</evidence>
<feature type="region of interest" description="Disordered" evidence="1">
    <location>
        <begin position="36"/>
        <end position="69"/>
    </location>
</feature>
<evidence type="ECO:0000313" key="2">
    <source>
        <dbReference type="EMBL" id="MBE8432426.1"/>
    </source>
</evidence>
<evidence type="ECO:0000256" key="1">
    <source>
        <dbReference type="SAM" id="MobiDB-lite"/>
    </source>
</evidence>
<comment type="caution">
    <text evidence="2">The sequence shown here is derived from an EMBL/GenBank/DDBJ whole genome shotgun (WGS) entry which is preliminary data.</text>
</comment>
<dbReference type="AlphaFoldDB" id="A0AA41BKS9"/>
<name>A0AA41BKS9_LEPIR</name>
<protein>
    <submittedName>
        <fullName evidence="2">Uncharacterized protein</fullName>
    </submittedName>
</protein>
<sequence length="116" mass="13312">MKTLKHKSSIFNRILFLSLECFFTFVFLFLNFSVHSQKSPKEPTLPVEPTIGDSRISRGESANQTGTGLDVKGEKKIKDVFCDGREVEGSWKSPPLEFKFRQKKHNITYSKSLKLQ</sequence>
<gene>
    <name evidence="2" type="ORF">IQB77_22305</name>
</gene>
<proteinExistence type="predicted"/>
<dbReference type="Proteomes" id="UP000644282">
    <property type="component" value="Unassembled WGS sequence"/>
</dbReference>
<reference evidence="2" key="1">
    <citation type="submission" date="2020-10" db="EMBL/GenBank/DDBJ databases">
        <title>New Zealand Leptospira genomics.</title>
        <authorList>
            <person name="Wilkinson D.A."/>
            <person name="Nisa S."/>
            <person name="Moinet M."/>
            <person name="Benschop J."/>
        </authorList>
    </citation>
    <scope>NUCLEOTIDE SEQUENCE</scope>
    <source>
        <strain evidence="2">ESR8</strain>
    </source>
</reference>
<feature type="non-terminal residue" evidence="2">
    <location>
        <position position="116"/>
    </location>
</feature>
<organism evidence="2 3">
    <name type="scientific">Leptospira interrogans serovar Pomona</name>
    <dbReference type="NCBI Taxonomy" id="44276"/>
    <lineage>
        <taxon>Bacteria</taxon>
        <taxon>Pseudomonadati</taxon>
        <taxon>Spirochaetota</taxon>
        <taxon>Spirochaetia</taxon>
        <taxon>Leptospirales</taxon>
        <taxon>Leptospiraceae</taxon>
        <taxon>Leptospira</taxon>
    </lineage>
</organism>
<dbReference type="EMBL" id="JADDXF010000645">
    <property type="protein sequence ID" value="MBE8432426.1"/>
    <property type="molecule type" value="Genomic_DNA"/>
</dbReference>
<accession>A0AA41BKS9</accession>